<proteinExistence type="predicted"/>
<dbReference type="AlphaFoldDB" id="A0A3L8DD27"/>
<dbReference type="Proteomes" id="UP000279307">
    <property type="component" value="Chromosome 9"/>
</dbReference>
<reference evidence="2" key="2">
    <citation type="submission" date="2018-07" db="EMBL/GenBank/DDBJ databases">
        <authorList>
            <person name="Mckenzie S.K."/>
            <person name="Kronauer D.J.C."/>
        </authorList>
    </citation>
    <scope>NUCLEOTIDE SEQUENCE</scope>
    <source>
        <strain evidence="2">Clonal line C1</strain>
    </source>
</reference>
<gene>
    <name evidence="2" type="ORF">DMN91_008620</name>
</gene>
<dbReference type="EMBL" id="QOIP01000009">
    <property type="protein sequence ID" value="RLU18264.1"/>
    <property type="molecule type" value="Genomic_DNA"/>
</dbReference>
<evidence type="ECO:0000313" key="2">
    <source>
        <dbReference type="EMBL" id="RLU18264.1"/>
    </source>
</evidence>
<evidence type="ECO:0000256" key="1">
    <source>
        <dbReference type="SAM" id="MobiDB-lite"/>
    </source>
</evidence>
<name>A0A3L8DD27_OOCBI</name>
<protein>
    <recommendedName>
        <fullName evidence="3">RNA-directed DNA polymerase from mobile element jockey</fullName>
    </recommendedName>
</protein>
<reference evidence="2" key="1">
    <citation type="journal article" date="2018" name="Genome Res.">
        <title>The genomic architecture and molecular evolution of ant odorant receptors.</title>
        <authorList>
            <person name="McKenzie S.K."/>
            <person name="Kronauer D.J.C."/>
        </authorList>
    </citation>
    <scope>NUCLEOTIDE SEQUENCE [LARGE SCALE GENOMIC DNA]</scope>
    <source>
        <strain evidence="2">Clonal line C1</strain>
    </source>
</reference>
<feature type="region of interest" description="Disordered" evidence="1">
    <location>
        <begin position="124"/>
        <end position="151"/>
    </location>
</feature>
<organism evidence="2">
    <name type="scientific">Ooceraea biroi</name>
    <name type="common">Clonal raider ant</name>
    <name type="synonym">Cerapachys biroi</name>
    <dbReference type="NCBI Taxonomy" id="2015173"/>
    <lineage>
        <taxon>Eukaryota</taxon>
        <taxon>Metazoa</taxon>
        <taxon>Ecdysozoa</taxon>
        <taxon>Arthropoda</taxon>
        <taxon>Hexapoda</taxon>
        <taxon>Insecta</taxon>
        <taxon>Pterygota</taxon>
        <taxon>Neoptera</taxon>
        <taxon>Endopterygota</taxon>
        <taxon>Hymenoptera</taxon>
        <taxon>Apocrita</taxon>
        <taxon>Aculeata</taxon>
        <taxon>Formicoidea</taxon>
        <taxon>Formicidae</taxon>
        <taxon>Dorylinae</taxon>
        <taxon>Ooceraea</taxon>
    </lineage>
</organism>
<comment type="caution">
    <text evidence="2">The sequence shown here is derived from an EMBL/GenBank/DDBJ whole genome shotgun (WGS) entry which is preliminary data.</text>
</comment>
<feature type="compositionally biased region" description="Polar residues" evidence="1">
    <location>
        <begin position="136"/>
        <end position="151"/>
    </location>
</feature>
<accession>A0A3L8DD27</accession>
<sequence length="151" mass="16375">MFVYNRHLGPPPPAAIRVGGESTPLRPNVTYLGLLLDGQWSFKDHFRDLAPRLEIATMALSRILPILRGPSEKTRRLLVGAVRSVALYGAPIWANDLAASNRSLQTCRVMALLLAASHLPVPDDIRQSGAHPGQHPPSSSWQLAMPASTTA</sequence>
<dbReference type="OrthoDB" id="7698238at2759"/>
<evidence type="ECO:0008006" key="3">
    <source>
        <dbReference type="Google" id="ProtNLM"/>
    </source>
</evidence>